<gene>
    <name evidence="2" type="ORF">PILCRDRAFT_16454</name>
</gene>
<reference evidence="2 3" key="1">
    <citation type="submission" date="2014-04" db="EMBL/GenBank/DDBJ databases">
        <authorList>
            <consortium name="DOE Joint Genome Institute"/>
            <person name="Kuo A."/>
            <person name="Tarkka M."/>
            <person name="Buscot F."/>
            <person name="Kohler A."/>
            <person name="Nagy L.G."/>
            <person name="Floudas D."/>
            <person name="Copeland A."/>
            <person name="Barry K.W."/>
            <person name="Cichocki N."/>
            <person name="Veneault-Fourrey C."/>
            <person name="LaButti K."/>
            <person name="Lindquist E.A."/>
            <person name="Lipzen A."/>
            <person name="Lundell T."/>
            <person name="Morin E."/>
            <person name="Murat C."/>
            <person name="Sun H."/>
            <person name="Tunlid A."/>
            <person name="Henrissat B."/>
            <person name="Grigoriev I.V."/>
            <person name="Hibbett D.S."/>
            <person name="Martin F."/>
            <person name="Nordberg H.P."/>
            <person name="Cantor M.N."/>
            <person name="Hua S.X."/>
        </authorList>
    </citation>
    <scope>NUCLEOTIDE SEQUENCE [LARGE SCALE GENOMIC DNA]</scope>
    <source>
        <strain evidence="2 3">F 1598</strain>
    </source>
</reference>
<feature type="region of interest" description="Disordered" evidence="1">
    <location>
        <begin position="192"/>
        <end position="211"/>
    </location>
</feature>
<protein>
    <submittedName>
        <fullName evidence="2">Uncharacterized protein</fullName>
    </submittedName>
</protein>
<organism evidence="2 3">
    <name type="scientific">Piloderma croceum (strain F 1598)</name>
    <dbReference type="NCBI Taxonomy" id="765440"/>
    <lineage>
        <taxon>Eukaryota</taxon>
        <taxon>Fungi</taxon>
        <taxon>Dikarya</taxon>
        <taxon>Basidiomycota</taxon>
        <taxon>Agaricomycotina</taxon>
        <taxon>Agaricomycetes</taxon>
        <taxon>Agaricomycetidae</taxon>
        <taxon>Atheliales</taxon>
        <taxon>Atheliaceae</taxon>
        <taxon>Piloderma</taxon>
    </lineage>
</organism>
<dbReference type="EMBL" id="KN833164">
    <property type="protein sequence ID" value="KIM72099.1"/>
    <property type="molecule type" value="Genomic_DNA"/>
</dbReference>
<name>A0A0C3EVV1_PILCF</name>
<evidence type="ECO:0000256" key="1">
    <source>
        <dbReference type="SAM" id="MobiDB-lite"/>
    </source>
</evidence>
<accession>A0A0C3EVV1</accession>
<dbReference type="InParanoid" id="A0A0C3EVV1"/>
<dbReference type="HOGENOM" id="CLU_1305280_0_0_1"/>
<keyword evidence="3" id="KW-1185">Reference proteome</keyword>
<proteinExistence type="predicted"/>
<evidence type="ECO:0000313" key="2">
    <source>
        <dbReference type="EMBL" id="KIM72099.1"/>
    </source>
</evidence>
<dbReference type="Proteomes" id="UP000054166">
    <property type="component" value="Unassembled WGS sequence"/>
</dbReference>
<reference evidence="3" key="2">
    <citation type="submission" date="2015-01" db="EMBL/GenBank/DDBJ databases">
        <title>Evolutionary Origins and Diversification of the Mycorrhizal Mutualists.</title>
        <authorList>
            <consortium name="DOE Joint Genome Institute"/>
            <consortium name="Mycorrhizal Genomics Consortium"/>
            <person name="Kohler A."/>
            <person name="Kuo A."/>
            <person name="Nagy L.G."/>
            <person name="Floudas D."/>
            <person name="Copeland A."/>
            <person name="Barry K.W."/>
            <person name="Cichocki N."/>
            <person name="Veneault-Fourrey C."/>
            <person name="LaButti K."/>
            <person name="Lindquist E.A."/>
            <person name="Lipzen A."/>
            <person name="Lundell T."/>
            <person name="Morin E."/>
            <person name="Murat C."/>
            <person name="Riley R."/>
            <person name="Ohm R."/>
            <person name="Sun H."/>
            <person name="Tunlid A."/>
            <person name="Henrissat B."/>
            <person name="Grigoriev I.V."/>
            <person name="Hibbett D.S."/>
            <person name="Martin F."/>
        </authorList>
    </citation>
    <scope>NUCLEOTIDE SEQUENCE [LARGE SCALE GENOMIC DNA]</scope>
    <source>
        <strain evidence="3">F 1598</strain>
    </source>
</reference>
<sequence>MLSIEAGINVSANNTTQEDFTEWDFPSTLLPDTNSAATEDGRGHLRHCGVCIHQRLPFYCMRDKNAKLASDICGSNIPLPPGYHTIAVVYHLCGGMKAQQQFYRDRVFALKRIHHISVYPLDLSATAQPTFLKAGTVLMPGRERDWMSNPYNTTWAEYIQSNIVIPVLDLETKLAKLNNDLFGDEAKNDTINASSIGGSEKHPTALPKKAI</sequence>
<evidence type="ECO:0000313" key="3">
    <source>
        <dbReference type="Proteomes" id="UP000054166"/>
    </source>
</evidence>
<dbReference type="AlphaFoldDB" id="A0A0C3EVV1"/>